<dbReference type="EMBL" id="VUJU01016696">
    <property type="protein sequence ID" value="KAF0687986.1"/>
    <property type="molecule type" value="Genomic_DNA"/>
</dbReference>
<feature type="region of interest" description="Disordered" evidence="2">
    <location>
        <begin position="1"/>
        <end position="37"/>
    </location>
</feature>
<protein>
    <submittedName>
        <fullName evidence="4">BESS domain-containing protein</fullName>
    </submittedName>
</protein>
<evidence type="ECO:0000259" key="3">
    <source>
        <dbReference type="PROSITE" id="PS51031"/>
    </source>
</evidence>
<dbReference type="Pfam" id="PF02944">
    <property type="entry name" value="BESS"/>
    <property type="match status" value="1"/>
</dbReference>
<dbReference type="AlphaFoldDB" id="A0A6G0VIJ0"/>
<name>A0A6G0VIJ0_APHCR</name>
<dbReference type="GO" id="GO:0003677">
    <property type="term" value="F:DNA binding"/>
    <property type="evidence" value="ECO:0007669"/>
    <property type="project" value="InterPro"/>
</dbReference>
<organism evidence="4 5">
    <name type="scientific">Aphis craccivora</name>
    <name type="common">Cowpea aphid</name>
    <dbReference type="NCBI Taxonomy" id="307492"/>
    <lineage>
        <taxon>Eukaryota</taxon>
        <taxon>Metazoa</taxon>
        <taxon>Ecdysozoa</taxon>
        <taxon>Arthropoda</taxon>
        <taxon>Hexapoda</taxon>
        <taxon>Insecta</taxon>
        <taxon>Pterygota</taxon>
        <taxon>Neoptera</taxon>
        <taxon>Paraneoptera</taxon>
        <taxon>Hemiptera</taxon>
        <taxon>Sternorrhyncha</taxon>
        <taxon>Aphidomorpha</taxon>
        <taxon>Aphidoidea</taxon>
        <taxon>Aphididae</taxon>
        <taxon>Aphidini</taxon>
        <taxon>Aphis</taxon>
        <taxon>Aphis</taxon>
    </lineage>
</organism>
<sequence>MLIPISTPKNLLTESNIEGSESDGSDGGLEDHGTGCSSKVMEENINEVMENSDCEIQNTGKSKKRQKTTLKSPPSFGENLLSILENRQRVPDDPEKSFLMSLLPQIKTLTEDQKTQLYVEFLNAIQRIKRTSYIPTAAHVQTIPHNHSYSNYSRDLHNPSPHFEYTTSTTTSPDSQIHQPNMLYNYASSPTTPPDGSYGPRSF</sequence>
<evidence type="ECO:0000256" key="2">
    <source>
        <dbReference type="SAM" id="MobiDB-lite"/>
    </source>
</evidence>
<feature type="region of interest" description="Disordered" evidence="2">
    <location>
        <begin position="158"/>
        <end position="203"/>
    </location>
</feature>
<dbReference type="PROSITE" id="PS51031">
    <property type="entry name" value="BESS"/>
    <property type="match status" value="1"/>
</dbReference>
<feature type="region of interest" description="Disordered" evidence="2">
    <location>
        <begin position="49"/>
        <end position="76"/>
    </location>
</feature>
<feature type="compositionally biased region" description="Polar residues" evidence="2">
    <location>
        <begin position="165"/>
        <end position="179"/>
    </location>
</feature>
<reference evidence="4 5" key="1">
    <citation type="submission" date="2019-08" db="EMBL/GenBank/DDBJ databases">
        <title>Whole genome of Aphis craccivora.</title>
        <authorList>
            <person name="Voronova N.V."/>
            <person name="Shulinski R.S."/>
            <person name="Bandarenka Y.V."/>
            <person name="Zhorov D.G."/>
            <person name="Warner D."/>
        </authorList>
    </citation>
    <scope>NUCLEOTIDE SEQUENCE [LARGE SCALE GENOMIC DNA]</scope>
    <source>
        <strain evidence="4">180601</strain>
        <tissue evidence="4">Whole Body</tissue>
    </source>
</reference>
<feature type="compositionally biased region" description="Polar residues" evidence="2">
    <location>
        <begin position="7"/>
        <end position="17"/>
    </location>
</feature>
<evidence type="ECO:0000313" key="5">
    <source>
        <dbReference type="Proteomes" id="UP000478052"/>
    </source>
</evidence>
<gene>
    <name evidence="4" type="ORF">FWK35_00036993</name>
</gene>
<dbReference type="InterPro" id="IPR004210">
    <property type="entry name" value="BESS_motif"/>
</dbReference>
<dbReference type="Proteomes" id="UP000478052">
    <property type="component" value="Unassembled WGS sequence"/>
</dbReference>
<keyword evidence="1" id="KW-0539">Nucleus</keyword>
<keyword evidence="5" id="KW-1185">Reference proteome</keyword>
<proteinExistence type="predicted"/>
<accession>A0A6G0VIJ0</accession>
<comment type="caution">
    <text evidence="4">The sequence shown here is derived from an EMBL/GenBank/DDBJ whole genome shotgun (WGS) entry which is preliminary data.</text>
</comment>
<evidence type="ECO:0000256" key="1">
    <source>
        <dbReference type="PROSITE-ProRule" id="PRU00371"/>
    </source>
</evidence>
<feature type="domain" description="BESS" evidence="3">
    <location>
        <begin position="92"/>
        <end position="131"/>
    </location>
</feature>
<comment type="subcellular location">
    <subcellularLocation>
        <location evidence="1">Nucleus</location>
    </subcellularLocation>
</comment>
<evidence type="ECO:0000313" key="4">
    <source>
        <dbReference type="EMBL" id="KAF0687986.1"/>
    </source>
</evidence>
<dbReference type="GO" id="GO:0005634">
    <property type="term" value="C:nucleus"/>
    <property type="evidence" value="ECO:0007669"/>
    <property type="project" value="UniProtKB-SubCell"/>
</dbReference>
<dbReference type="OrthoDB" id="6620576at2759"/>